<evidence type="ECO:0000259" key="2">
    <source>
        <dbReference type="PROSITE" id="PS51857"/>
    </source>
</evidence>
<dbReference type="InterPro" id="IPR050181">
    <property type="entry name" value="Cold_shock_domain"/>
</dbReference>
<dbReference type="Gene3D" id="2.40.50.140">
    <property type="entry name" value="Nucleic acid-binding proteins"/>
    <property type="match status" value="2"/>
</dbReference>
<dbReference type="OrthoDB" id="9791685at2"/>
<evidence type="ECO:0000313" key="4">
    <source>
        <dbReference type="Proteomes" id="UP000001402"/>
    </source>
</evidence>
<feature type="domain" description="CSD" evidence="2">
    <location>
        <begin position="156"/>
        <end position="221"/>
    </location>
</feature>
<dbReference type="PANTHER" id="PTHR11544">
    <property type="entry name" value="COLD SHOCK DOMAIN CONTAINING PROTEINS"/>
    <property type="match status" value="1"/>
</dbReference>
<dbReference type="GO" id="GO:0003677">
    <property type="term" value="F:DNA binding"/>
    <property type="evidence" value="ECO:0007669"/>
    <property type="project" value="UniProtKB-KW"/>
</dbReference>
<feature type="compositionally biased region" description="Basic and acidic residues" evidence="1">
    <location>
        <begin position="1"/>
        <end position="10"/>
    </location>
</feature>
<evidence type="ECO:0000313" key="3">
    <source>
        <dbReference type="EMBL" id="ADU44575.1"/>
    </source>
</evidence>
<dbReference type="EMBL" id="CP002418">
    <property type="protein sequence ID" value="ADU44575.1"/>
    <property type="molecule type" value="Genomic_DNA"/>
</dbReference>
<dbReference type="PRINTS" id="PR00050">
    <property type="entry name" value="COLDSHOCK"/>
</dbReference>
<dbReference type="SMART" id="SM00357">
    <property type="entry name" value="CSP"/>
    <property type="match status" value="2"/>
</dbReference>
<dbReference type="PROSITE" id="PS51857">
    <property type="entry name" value="CSD_2"/>
    <property type="match status" value="2"/>
</dbReference>
<dbReference type="STRING" id="652103.Rpdx1_2994"/>
<protein>
    <submittedName>
        <fullName evidence="3">Cold-shock DNA-binding domain protein</fullName>
    </submittedName>
</protein>
<dbReference type="InterPro" id="IPR012340">
    <property type="entry name" value="NA-bd_OB-fold"/>
</dbReference>
<dbReference type="InterPro" id="IPR011129">
    <property type="entry name" value="CSD"/>
</dbReference>
<dbReference type="Pfam" id="PF00313">
    <property type="entry name" value="CSD"/>
    <property type="match status" value="2"/>
</dbReference>
<dbReference type="BioCyc" id="RPAL652103:RPDX1_RS14755-MONOMER"/>
<proteinExistence type="predicted"/>
<dbReference type="CDD" id="cd04458">
    <property type="entry name" value="CSP_CDS"/>
    <property type="match status" value="2"/>
</dbReference>
<dbReference type="AlphaFoldDB" id="E6VLV5"/>
<reference evidence="3" key="1">
    <citation type="submission" date="2010-12" db="EMBL/GenBank/DDBJ databases">
        <title>Complete sequence of Rhodopseudomonas palustris DX-1.</title>
        <authorList>
            <consortium name="US DOE Joint Genome Institute"/>
            <person name="Lucas S."/>
            <person name="Copeland A."/>
            <person name="Lapidus A."/>
            <person name="Cheng J.-F."/>
            <person name="Goodwin L."/>
            <person name="Pitluck S."/>
            <person name="Misra M."/>
            <person name="Chertkov O."/>
            <person name="Detter J.C."/>
            <person name="Han C."/>
            <person name="Tapia R."/>
            <person name="Land M."/>
            <person name="Hauser L."/>
            <person name="Kyrpides N."/>
            <person name="Ivanova N."/>
            <person name="Ovchinnikova G."/>
            <person name="Logan B."/>
            <person name="Oda Y."/>
            <person name="Harwood C."/>
            <person name="Woyke T."/>
        </authorList>
    </citation>
    <scope>NUCLEOTIDE SEQUENCE [LARGE SCALE GENOMIC DNA]</scope>
    <source>
        <strain evidence="3">DX-1</strain>
    </source>
</reference>
<dbReference type="HOGENOM" id="CLU_097141_2_0_5"/>
<gene>
    <name evidence="3" type="ordered locus">Rpdx1_2994</name>
</gene>
<name>E6VLV5_RHOPX</name>
<keyword evidence="3" id="KW-0238">DNA-binding</keyword>
<dbReference type="SUPFAM" id="SSF50249">
    <property type="entry name" value="Nucleic acid-binding proteins"/>
    <property type="match status" value="2"/>
</dbReference>
<organism evidence="3 4">
    <name type="scientific">Rhodopseudomonas palustris (strain DX-1)</name>
    <dbReference type="NCBI Taxonomy" id="652103"/>
    <lineage>
        <taxon>Bacteria</taxon>
        <taxon>Pseudomonadati</taxon>
        <taxon>Pseudomonadota</taxon>
        <taxon>Alphaproteobacteria</taxon>
        <taxon>Hyphomicrobiales</taxon>
        <taxon>Nitrobacteraceae</taxon>
        <taxon>Rhodopseudomonas</taxon>
    </lineage>
</organism>
<feature type="region of interest" description="Disordered" evidence="1">
    <location>
        <begin position="1"/>
        <end position="22"/>
    </location>
</feature>
<dbReference type="InterPro" id="IPR002059">
    <property type="entry name" value="CSP_DNA-bd"/>
</dbReference>
<sequence>MGSDGFESKRPGVLPAASAAKPRAAEFPAGDFSPREFGPGVHRDHLNSRDAFAGIGEAAANLVEISGFIKWFDASKGYGFVVPDNGWPDVLLHVTVLRRDGYQTAYEGARIVVECVQRAKGYQAFRVVSMDESTAIHPAQMLPARTHVSVTPTSGLERAQVKWFNRLRGFGFLTCGEGTPDIFVHMETLRRYGMTELRPGQYVLVRFGPGSKGMMAAEIQPENGVPGLSSH</sequence>
<dbReference type="GO" id="GO:0005829">
    <property type="term" value="C:cytosol"/>
    <property type="evidence" value="ECO:0007669"/>
    <property type="project" value="UniProtKB-ARBA"/>
</dbReference>
<evidence type="ECO:0000256" key="1">
    <source>
        <dbReference type="SAM" id="MobiDB-lite"/>
    </source>
</evidence>
<feature type="domain" description="CSD" evidence="2">
    <location>
        <begin position="64"/>
        <end position="129"/>
    </location>
</feature>
<dbReference type="eggNOG" id="COG1278">
    <property type="taxonomic scope" value="Bacteria"/>
</dbReference>
<accession>E6VLV5</accession>
<dbReference type="KEGG" id="rpx:Rpdx1_2994"/>
<dbReference type="Proteomes" id="UP000001402">
    <property type="component" value="Chromosome"/>
</dbReference>